<feature type="transmembrane region" description="Helical" evidence="1">
    <location>
        <begin position="35"/>
        <end position="57"/>
    </location>
</feature>
<sequence>MHITIFISVLIAAFTGLVAKFILDKKNTQKEITWKEYGIVMVVIAFLAAPGSVYVGWEIAKKNLITFNEYWGGWELKTQKEIIDCYRDGPCRWEYDCDPYLVSYPCNCDDKGNCSTCYRTEYHDCPYVTQENSYYIKTTIGTYTIDSNRFPDNPQSHRWRSGERIPDYIIERAGVGDPVFWQEAKKRIDSGNPGPVTKRMEYDNYIYASEQSLLKSFSADIDDYEKKGLFPIFQKNIYNFYYANKVYFVGFNPDNQKEWFDAMSYFDAAFGTNLQGDMHLVIVKNEYISSDPDRYALALKAYWQDKKRHGKDVLSKNAVVIICTTDGEKIIWARSFTGMPLGNESMLVALDNGLRGINLNSETLIGKTIGKLKNGKVESIHSDGVIEKIVFGLIDPSTKFKRVSMSAKDKDDNGRGFFYLVQQIQPTSGQRIFIYIGTFLFCSMGWIAAVIIGDRR</sequence>
<evidence type="ECO:0000313" key="2">
    <source>
        <dbReference type="EMBL" id="OGF40043.1"/>
    </source>
</evidence>
<reference evidence="2 3" key="1">
    <citation type="journal article" date="2016" name="Nat. Commun.">
        <title>Thousands of microbial genomes shed light on interconnected biogeochemical processes in an aquifer system.</title>
        <authorList>
            <person name="Anantharaman K."/>
            <person name="Brown C.T."/>
            <person name="Hug L.A."/>
            <person name="Sharon I."/>
            <person name="Castelle C.J."/>
            <person name="Probst A.J."/>
            <person name="Thomas B.C."/>
            <person name="Singh A."/>
            <person name="Wilkins M.J."/>
            <person name="Karaoz U."/>
            <person name="Brodie E.L."/>
            <person name="Williams K.H."/>
            <person name="Hubbard S.S."/>
            <person name="Banfield J.F."/>
        </authorList>
    </citation>
    <scope>NUCLEOTIDE SEQUENCE [LARGE SCALE GENOMIC DNA]</scope>
</reference>
<dbReference type="AlphaFoldDB" id="A0A1F5TM89"/>
<keyword evidence="1" id="KW-1133">Transmembrane helix</keyword>
<protein>
    <submittedName>
        <fullName evidence="2">Uncharacterized protein</fullName>
    </submittedName>
</protein>
<feature type="transmembrane region" description="Helical" evidence="1">
    <location>
        <begin position="432"/>
        <end position="452"/>
    </location>
</feature>
<keyword evidence="1" id="KW-0812">Transmembrane</keyword>
<keyword evidence="1" id="KW-0472">Membrane</keyword>
<dbReference type="EMBL" id="MFGO01000038">
    <property type="protein sequence ID" value="OGF40043.1"/>
    <property type="molecule type" value="Genomic_DNA"/>
</dbReference>
<feature type="transmembrane region" description="Helical" evidence="1">
    <location>
        <begin position="6"/>
        <end position="23"/>
    </location>
</feature>
<gene>
    <name evidence="2" type="ORF">A2531_07525</name>
</gene>
<accession>A0A1F5TM89</accession>
<comment type="caution">
    <text evidence="2">The sequence shown here is derived from an EMBL/GenBank/DDBJ whole genome shotgun (WGS) entry which is preliminary data.</text>
</comment>
<evidence type="ECO:0000313" key="3">
    <source>
        <dbReference type="Proteomes" id="UP000177579"/>
    </source>
</evidence>
<name>A0A1F5TM89_9BACT</name>
<evidence type="ECO:0000256" key="1">
    <source>
        <dbReference type="SAM" id="Phobius"/>
    </source>
</evidence>
<organism evidence="2 3">
    <name type="scientific">Candidatus Falkowbacteria bacterium RIFOXYD2_FULL_34_120</name>
    <dbReference type="NCBI Taxonomy" id="1798007"/>
    <lineage>
        <taxon>Bacteria</taxon>
        <taxon>Candidatus Falkowiibacteriota</taxon>
    </lineage>
</organism>
<dbReference type="Proteomes" id="UP000177579">
    <property type="component" value="Unassembled WGS sequence"/>
</dbReference>
<proteinExistence type="predicted"/>